<evidence type="ECO:0000256" key="9">
    <source>
        <dbReference type="ARBA" id="ARBA00049401"/>
    </source>
</evidence>
<evidence type="ECO:0000256" key="1">
    <source>
        <dbReference type="ARBA" id="ARBA00001917"/>
    </source>
</evidence>
<dbReference type="RefSeq" id="WP_123221895.1">
    <property type="nucleotide sequence ID" value="NZ_RJSF01000009.1"/>
</dbReference>
<comment type="similarity">
    <text evidence="2">Belongs to the nitronate monooxygenase family. NMO class I subfamily.</text>
</comment>
<dbReference type="GO" id="GO:0009636">
    <property type="term" value="P:response to toxic substance"/>
    <property type="evidence" value="ECO:0007669"/>
    <property type="project" value="UniProtKB-KW"/>
</dbReference>
<proteinExistence type="inferred from homology"/>
<sequence length="340" mass="34833">MPSPSQTLVPSRLPLVQAPMAGGPSTPELAAAVAAAGGLGYVAAGYLPPEALRERLDRTRALSSAPIGVNLFVPGPREADADAIARYAARLAHEAERFDVALGDPVWDDDAFAAKVDLVASAGVHTATFTFGPPPEAAVATLRRAGVVVGVTVTSRAEAEAAADAGADLLVVQGTEAGGHQGTFDPGEPNSTPLLSALEAVRSLGLPCVAAGGIATAEDVRRVLDAGAVAAQVGTAFLCTSEAGTSAPYRAALLEHRYADTVVTRAFSGRWARGLANRFALEHADAPGGYPQVHHLTRPLRAAATAAGDPDVPNLWAGTGWRSVRAEPVAEVVRRLTADL</sequence>
<accession>A0A3N0GVH2</accession>
<evidence type="ECO:0000256" key="5">
    <source>
        <dbReference type="ARBA" id="ARBA00022643"/>
    </source>
</evidence>
<evidence type="ECO:0000256" key="7">
    <source>
        <dbReference type="ARBA" id="ARBA00023033"/>
    </source>
</evidence>
<evidence type="ECO:0000256" key="6">
    <source>
        <dbReference type="ARBA" id="ARBA00023002"/>
    </source>
</evidence>
<keyword evidence="5" id="KW-0288">FMN</keyword>
<comment type="caution">
    <text evidence="10">The sequence shown here is derived from an EMBL/GenBank/DDBJ whole genome shotgun (WGS) entry which is preliminary data.</text>
</comment>
<evidence type="ECO:0000313" key="11">
    <source>
        <dbReference type="Proteomes" id="UP000279994"/>
    </source>
</evidence>
<dbReference type="AlphaFoldDB" id="A0A3N0GVH2"/>
<name>A0A3N0GVH2_9ACTN</name>
<dbReference type="OrthoDB" id="9778912at2"/>
<evidence type="ECO:0000256" key="8">
    <source>
        <dbReference type="ARBA" id="ARBA00031155"/>
    </source>
</evidence>
<dbReference type="InterPro" id="IPR004136">
    <property type="entry name" value="NMO"/>
</dbReference>
<keyword evidence="7 10" id="KW-0503">Monooxygenase</keyword>
<keyword evidence="4" id="KW-0285">Flavoprotein</keyword>
<keyword evidence="6" id="KW-0560">Oxidoreductase</keyword>
<dbReference type="EMBL" id="RJSF01000009">
    <property type="protein sequence ID" value="RNM16399.1"/>
    <property type="molecule type" value="Genomic_DNA"/>
</dbReference>
<protein>
    <recommendedName>
        <fullName evidence="8">Propionate 3-nitronate monooxygenase</fullName>
    </recommendedName>
</protein>
<evidence type="ECO:0000256" key="2">
    <source>
        <dbReference type="ARBA" id="ARBA00009881"/>
    </source>
</evidence>
<gene>
    <name evidence="10" type="ORF">EFL26_05510</name>
</gene>
<dbReference type="CDD" id="cd04730">
    <property type="entry name" value="NPD_like"/>
    <property type="match status" value="1"/>
</dbReference>
<dbReference type="SUPFAM" id="SSF51412">
    <property type="entry name" value="Inosine monophosphate dehydrogenase (IMPDH)"/>
    <property type="match status" value="1"/>
</dbReference>
<dbReference type="Proteomes" id="UP000279994">
    <property type="component" value="Unassembled WGS sequence"/>
</dbReference>
<evidence type="ECO:0000313" key="10">
    <source>
        <dbReference type="EMBL" id="RNM16399.1"/>
    </source>
</evidence>
<evidence type="ECO:0000256" key="4">
    <source>
        <dbReference type="ARBA" id="ARBA00022630"/>
    </source>
</evidence>
<reference evidence="10 11" key="1">
    <citation type="submission" date="2018-11" db="EMBL/GenBank/DDBJ databases">
        <authorList>
            <person name="Li F."/>
        </authorList>
    </citation>
    <scope>NUCLEOTIDE SEQUENCE [LARGE SCALE GENOMIC DNA]</scope>
    <source>
        <strain evidence="10 11">Gsoil 818</strain>
    </source>
</reference>
<dbReference type="PANTHER" id="PTHR42747:SF3">
    <property type="entry name" value="NITRONATE MONOOXYGENASE-RELATED"/>
    <property type="match status" value="1"/>
</dbReference>
<evidence type="ECO:0000256" key="3">
    <source>
        <dbReference type="ARBA" id="ARBA00022575"/>
    </source>
</evidence>
<dbReference type="InterPro" id="IPR013785">
    <property type="entry name" value="Aldolase_TIM"/>
</dbReference>
<organism evidence="10 11">
    <name type="scientific">Nocardioides pocheonensis</name>
    <dbReference type="NCBI Taxonomy" id="661485"/>
    <lineage>
        <taxon>Bacteria</taxon>
        <taxon>Bacillati</taxon>
        <taxon>Actinomycetota</taxon>
        <taxon>Actinomycetes</taxon>
        <taxon>Propionibacteriales</taxon>
        <taxon>Nocardioidaceae</taxon>
        <taxon>Nocardioides</taxon>
    </lineage>
</organism>
<comment type="cofactor">
    <cofactor evidence="1">
        <name>FMN</name>
        <dbReference type="ChEBI" id="CHEBI:58210"/>
    </cofactor>
</comment>
<comment type="catalytic activity">
    <reaction evidence="9">
        <text>3 propionate 3-nitronate + 3 O2 + H2O = 3 3-oxopropanoate + 2 nitrate + nitrite + H2O2 + 3 H(+)</text>
        <dbReference type="Rhea" id="RHEA:57332"/>
        <dbReference type="ChEBI" id="CHEBI:15377"/>
        <dbReference type="ChEBI" id="CHEBI:15378"/>
        <dbReference type="ChEBI" id="CHEBI:15379"/>
        <dbReference type="ChEBI" id="CHEBI:16240"/>
        <dbReference type="ChEBI" id="CHEBI:16301"/>
        <dbReference type="ChEBI" id="CHEBI:17632"/>
        <dbReference type="ChEBI" id="CHEBI:33190"/>
        <dbReference type="ChEBI" id="CHEBI:136067"/>
    </reaction>
</comment>
<keyword evidence="3" id="KW-0216">Detoxification</keyword>
<dbReference type="Pfam" id="PF03060">
    <property type="entry name" value="NMO"/>
    <property type="match status" value="1"/>
</dbReference>
<keyword evidence="11" id="KW-1185">Reference proteome</keyword>
<dbReference type="GO" id="GO:0018580">
    <property type="term" value="F:nitronate monooxygenase activity"/>
    <property type="evidence" value="ECO:0007669"/>
    <property type="project" value="InterPro"/>
</dbReference>
<dbReference type="PANTHER" id="PTHR42747">
    <property type="entry name" value="NITRONATE MONOOXYGENASE-RELATED"/>
    <property type="match status" value="1"/>
</dbReference>
<dbReference type="Gene3D" id="3.20.20.70">
    <property type="entry name" value="Aldolase class I"/>
    <property type="match status" value="1"/>
</dbReference>